<keyword evidence="4" id="KW-1185">Reference proteome</keyword>
<sequence length="332" mass="35018">MKTLKEKITDLSTKTKIIIIAGIGITLTLSGILINWQTNRAEYDKAFDAYSAAHKDNKSLMEAATRQQEECKANALPGKDDCQSLSLVMEKVKKLSVVDDGASLDDVKSSTTALTVLNTELKETTSAAHENVVSSSNLWRSDNLKPELQWSHEAVTRSRNLISESDGKVSDPGLRNNLAAKTDALEKIVKEVEAKIDQLLVVEAKDQYAALYQARAELIAAEEALKNALQQTINQQQAAQQQASQPAASKSSAPSKSSTPARKAGSTKTGGTTSTGSGKSSGGTTAPSTPPATGGGTSTSGSSGGQNGWVETGSEDLCSRTDSNGNSWNVPC</sequence>
<gene>
    <name evidence="3" type="ORF">EZJ44_01940</name>
</gene>
<feature type="transmembrane region" description="Helical" evidence="2">
    <location>
        <begin position="17"/>
        <end position="36"/>
    </location>
</feature>
<feature type="compositionally biased region" description="Gly residues" evidence="1">
    <location>
        <begin position="293"/>
        <end position="307"/>
    </location>
</feature>
<keyword evidence="2" id="KW-0812">Transmembrane</keyword>
<dbReference type="RefSeq" id="WP_131279553.1">
    <property type="nucleotide sequence ID" value="NZ_JBHSLR010000009.1"/>
</dbReference>
<feature type="compositionally biased region" description="Low complexity" evidence="1">
    <location>
        <begin position="236"/>
        <end position="287"/>
    </location>
</feature>
<keyword evidence="2" id="KW-0472">Membrane</keyword>
<reference evidence="3 4" key="1">
    <citation type="submission" date="2019-02" db="EMBL/GenBank/DDBJ databases">
        <title>Arcanobacterium bovis sp. nov., isolated from the milk of a cow with mastitis.</title>
        <authorList>
            <person name="Sammra O."/>
            <person name="Foster G."/>
            <person name="Hassan A."/>
            <person name="Alssahen M."/>
            <person name="Laemmler C."/>
            <person name="Borowiak M."/>
            <person name="Malorny B."/>
            <person name="Abdulmawjood A."/>
        </authorList>
    </citation>
    <scope>NUCLEOTIDE SEQUENCE [LARGE SCALE GENOMIC DNA]</scope>
    <source>
        <strain evidence="3 4">C605018/01/1</strain>
    </source>
</reference>
<organism evidence="3 4">
    <name type="scientific">Arcanobacterium bovis</name>
    <dbReference type="NCBI Taxonomy" id="2529275"/>
    <lineage>
        <taxon>Bacteria</taxon>
        <taxon>Bacillati</taxon>
        <taxon>Actinomycetota</taxon>
        <taxon>Actinomycetes</taxon>
        <taxon>Actinomycetales</taxon>
        <taxon>Actinomycetaceae</taxon>
        <taxon>Arcanobacterium</taxon>
    </lineage>
</organism>
<protein>
    <submittedName>
        <fullName evidence="3">Uncharacterized protein</fullName>
    </submittedName>
</protein>
<dbReference type="EMBL" id="SJDT01000001">
    <property type="protein sequence ID" value="TBW23906.1"/>
    <property type="molecule type" value="Genomic_DNA"/>
</dbReference>
<evidence type="ECO:0000256" key="2">
    <source>
        <dbReference type="SAM" id="Phobius"/>
    </source>
</evidence>
<evidence type="ECO:0000256" key="1">
    <source>
        <dbReference type="SAM" id="MobiDB-lite"/>
    </source>
</evidence>
<name>A0A4Q9V2P4_9ACTO</name>
<evidence type="ECO:0000313" key="3">
    <source>
        <dbReference type="EMBL" id="TBW23906.1"/>
    </source>
</evidence>
<proteinExistence type="predicted"/>
<accession>A0A4Q9V2P4</accession>
<dbReference type="Proteomes" id="UP000293036">
    <property type="component" value="Unassembled WGS sequence"/>
</dbReference>
<feature type="region of interest" description="Disordered" evidence="1">
    <location>
        <begin position="236"/>
        <end position="332"/>
    </location>
</feature>
<keyword evidence="2" id="KW-1133">Transmembrane helix</keyword>
<feature type="compositionally biased region" description="Polar residues" evidence="1">
    <location>
        <begin position="320"/>
        <end position="332"/>
    </location>
</feature>
<dbReference type="AlphaFoldDB" id="A0A4Q9V2P4"/>
<evidence type="ECO:0000313" key="4">
    <source>
        <dbReference type="Proteomes" id="UP000293036"/>
    </source>
</evidence>
<comment type="caution">
    <text evidence="3">The sequence shown here is derived from an EMBL/GenBank/DDBJ whole genome shotgun (WGS) entry which is preliminary data.</text>
</comment>